<keyword evidence="3 7" id="KW-0964">Secreted</keyword>
<comment type="subcellular location">
    <subcellularLocation>
        <location evidence="1 7">Secreted</location>
    </subcellularLocation>
</comment>
<feature type="chain" id="PRO_5039300956" description="Bactericidal permeability-increasing protein" evidence="8">
    <location>
        <begin position="18"/>
        <end position="478"/>
    </location>
</feature>
<evidence type="ECO:0000256" key="7">
    <source>
        <dbReference type="RuleBase" id="RU369039"/>
    </source>
</evidence>
<dbReference type="Proteomes" id="UP001044222">
    <property type="component" value="Chromosome 12"/>
</dbReference>
<evidence type="ECO:0000256" key="3">
    <source>
        <dbReference type="ARBA" id="ARBA00022525"/>
    </source>
</evidence>
<keyword evidence="5 7" id="KW-0325">Glycoprotein</keyword>
<dbReference type="InterPro" id="IPR030675">
    <property type="entry name" value="BPI/LBP"/>
</dbReference>
<dbReference type="SMART" id="SM00329">
    <property type="entry name" value="BPI2"/>
    <property type="match status" value="1"/>
</dbReference>
<dbReference type="SUPFAM" id="SSF55394">
    <property type="entry name" value="Bactericidal permeability-increasing protein, BPI"/>
    <property type="match status" value="2"/>
</dbReference>
<comment type="function">
    <text evidence="7">The cytotoxic action of BPI is limited to many species of Gram-negative bacteria; this specificity may be explained by a strong affinity of the very basic N-terminal half for the negatively charged lipopolysaccharides that are unique to the Gram-negative bacterial outer envelope.</text>
</comment>
<protein>
    <recommendedName>
        <fullName evidence="7">Bactericidal permeability-increasing protein</fullName>
        <shortName evidence="7">BPI</shortName>
    </recommendedName>
</protein>
<evidence type="ECO:0000256" key="1">
    <source>
        <dbReference type="ARBA" id="ARBA00004613"/>
    </source>
</evidence>
<comment type="domain">
    <text evidence="7">The N- and C-terminal barrels adopt an identical fold despite having only 13% of conserved residues.</text>
</comment>
<proteinExistence type="inferred from homology"/>
<keyword evidence="12" id="KW-1185">Reference proteome</keyword>
<dbReference type="InterPro" id="IPR017942">
    <property type="entry name" value="Lipid-bd_serum_glycop_N"/>
</dbReference>
<gene>
    <name evidence="11" type="ORF">ANANG_G00229530</name>
</gene>
<dbReference type="InterPro" id="IPR032942">
    <property type="entry name" value="BPI/LBP/Plunc"/>
</dbReference>
<keyword evidence="4 6" id="KW-1015">Disulfide bond</keyword>
<evidence type="ECO:0000259" key="10">
    <source>
        <dbReference type="SMART" id="SM00329"/>
    </source>
</evidence>
<dbReference type="Gene3D" id="3.15.10.10">
    <property type="entry name" value="Bactericidal permeability-increasing protein, domain 1"/>
    <property type="match status" value="1"/>
</dbReference>
<comment type="domain">
    <text evidence="7">The N-terminal region may be exposed to the interior of the granule, whereas the C-terminal portion may be embedded in the membrane. During phagocytosis and degranulation, proteases may be released and activated and cleave BPI at the junction of the N- and C-terminal portions of the molecule, providing controlled release of the N-terminal antibacterial fragment when bacteria are ingested.</text>
</comment>
<dbReference type="GO" id="GO:0050829">
    <property type="term" value="P:defense response to Gram-negative bacterium"/>
    <property type="evidence" value="ECO:0007669"/>
    <property type="project" value="UniProtKB-UniRule"/>
</dbReference>
<keyword evidence="7 8" id="KW-0732">Signal</keyword>
<evidence type="ECO:0000256" key="4">
    <source>
        <dbReference type="ARBA" id="ARBA00023157"/>
    </source>
</evidence>
<dbReference type="FunFam" id="3.15.20.10:FF:000001">
    <property type="entry name" value="Phospholipid transfer protein"/>
    <property type="match status" value="1"/>
</dbReference>
<dbReference type="InterPro" id="IPR001124">
    <property type="entry name" value="Lipid-bd_serum_glycop_C"/>
</dbReference>
<evidence type="ECO:0000256" key="6">
    <source>
        <dbReference type="PIRSR" id="PIRSR002417-50"/>
    </source>
</evidence>
<dbReference type="FunFam" id="3.15.10.10:FF:000001">
    <property type="entry name" value="phospholipid transfer protein-like"/>
    <property type="match status" value="1"/>
</dbReference>
<reference evidence="11" key="1">
    <citation type="submission" date="2021-01" db="EMBL/GenBank/DDBJ databases">
        <title>A chromosome-scale assembly of European eel, Anguilla anguilla.</title>
        <authorList>
            <person name="Henkel C."/>
            <person name="Jong-Raadsen S.A."/>
            <person name="Dufour S."/>
            <person name="Weltzien F.-A."/>
            <person name="Palstra A.P."/>
            <person name="Pelster B."/>
            <person name="Spaink H.P."/>
            <person name="Van Den Thillart G.E."/>
            <person name="Jansen H."/>
            <person name="Zahm M."/>
            <person name="Klopp C."/>
            <person name="Cedric C."/>
            <person name="Louis A."/>
            <person name="Berthelot C."/>
            <person name="Parey E."/>
            <person name="Roest Crollius H."/>
            <person name="Montfort J."/>
            <person name="Robinson-Rechavi M."/>
            <person name="Bucao C."/>
            <person name="Bouchez O."/>
            <person name="Gislard M."/>
            <person name="Lluch J."/>
            <person name="Milhes M."/>
            <person name="Lampietro C."/>
            <person name="Lopez Roques C."/>
            <person name="Donnadieu C."/>
            <person name="Braasch I."/>
            <person name="Desvignes T."/>
            <person name="Postlethwait J."/>
            <person name="Bobe J."/>
            <person name="Guiguen Y."/>
            <person name="Dirks R."/>
        </authorList>
    </citation>
    <scope>NUCLEOTIDE SEQUENCE</scope>
    <source>
        <strain evidence="11">Tag_6206</strain>
        <tissue evidence="11">Liver</tissue>
    </source>
</reference>
<evidence type="ECO:0000313" key="11">
    <source>
        <dbReference type="EMBL" id="KAG5838983.1"/>
    </source>
</evidence>
<dbReference type="GO" id="GO:0008289">
    <property type="term" value="F:lipid binding"/>
    <property type="evidence" value="ECO:0007669"/>
    <property type="project" value="InterPro"/>
</dbReference>
<dbReference type="SMART" id="SM00328">
    <property type="entry name" value="BPI1"/>
    <property type="match status" value="1"/>
</dbReference>
<dbReference type="PIRSF" id="PIRSF002417">
    <property type="entry name" value="Lipid_binding_protein"/>
    <property type="match status" value="1"/>
</dbReference>
<dbReference type="GO" id="GO:0005615">
    <property type="term" value="C:extracellular space"/>
    <property type="evidence" value="ECO:0007669"/>
    <property type="project" value="UniProtKB-UniRule"/>
</dbReference>
<dbReference type="InterPro" id="IPR017943">
    <property type="entry name" value="Bactericidal_perm-incr_a/b_dom"/>
</dbReference>
<evidence type="ECO:0000256" key="5">
    <source>
        <dbReference type="ARBA" id="ARBA00023180"/>
    </source>
</evidence>
<dbReference type="EMBL" id="JAFIRN010000012">
    <property type="protein sequence ID" value="KAG5838983.1"/>
    <property type="molecule type" value="Genomic_DNA"/>
</dbReference>
<organism evidence="11 12">
    <name type="scientific">Anguilla anguilla</name>
    <name type="common">European freshwater eel</name>
    <name type="synonym">Muraena anguilla</name>
    <dbReference type="NCBI Taxonomy" id="7936"/>
    <lineage>
        <taxon>Eukaryota</taxon>
        <taxon>Metazoa</taxon>
        <taxon>Chordata</taxon>
        <taxon>Craniata</taxon>
        <taxon>Vertebrata</taxon>
        <taxon>Euteleostomi</taxon>
        <taxon>Actinopterygii</taxon>
        <taxon>Neopterygii</taxon>
        <taxon>Teleostei</taxon>
        <taxon>Anguilliformes</taxon>
        <taxon>Anguillidae</taxon>
        <taxon>Anguilla</taxon>
    </lineage>
</organism>
<name>A0A9D3M1P4_ANGAN</name>
<keyword evidence="7" id="KW-0044">Antibiotic</keyword>
<sequence>MCRSLLLLLSLAACAMATNPAIKAVLTDKGLKFGTKVGTEWLQAQILKAQIPDMSGDVSLSILGSVHYTLSRMGVARLNMPLPSVVFSEGTGVQVDLTGFNMAVKGQWNTHYLFIRDSGTFRLGMFNVGVSLQLQVGSDENGHLSVSSVQCRSSIGAMDILFHGGASWVLQQFVTQFKHQIQSQVQEKICPTFERGIQGLESHLAAMNVSIPLYRVLLLDMPLTSSPAIQASDLSLDFKGEFYSAQCPKEPPFVSEKFQLPPQERFMLTLGVSEFCLNSAAFAYMSTGLLQINITDKMIPPHFPIHLNTSSFGQFVPQLPKLYPNMLMLFHVYASSTPLVSFLPDNATLLLSASAKAYAIKPNSSALIPLFRLDLSANIGGKFFVEDMMLKGSLMLNNFTLTLGASEVGTFSTLPLQKVLNVGITTMALPLLNAKLKHGLPIPAIKNVNLSNTVLKVNKGFVAVATDAAGSALEEGQL</sequence>
<evidence type="ECO:0000313" key="12">
    <source>
        <dbReference type="Proteomes" id="UP001044222"/>
    </source>
</evidence>
<feature type="disulfide bond" evidence="6">
    <location>
        <begin position="151"/>
        <end position="190"/>
    </location>
</feature>
<feature type="domain" description="Lipid-binding serum glycoprotein C-terminal" evidence="10">
    <location>
        <begin position="262"/>
        <end position="466"/>
    </location>
</feature>
<dbReference type="AlphaFoldDB" id="A0A9D3M1P4"/>
<dbReference type="Pfam" id="PF02886">
    <property type="entry name" value="LBP_BPI_CETP_C"/>
    <property type="match status" value="1"/>
</dbReference>
<dbReference type="Pfam" id="PF01273">
    <property type="entry name" value="LBP_BPI_CETP"/>
    <property type="match status" value="1"/>
</dbReference>
<keyword evidence="7" id="KW-0391">Immunity</keyword>
<dbReference type="PANTHER" id="PTHR10504:SF132">
    <property type="entry name" value="BACTERICIDAL PERMEABILITY-INCREASING PROTEIN"/>
    <property type="match status" value="1"/>
</dbReference>
<comment type="similarity">
    <text evidence="2">Belongs to the BPI/LBP/Plunc superfamily. BPI/LBP family.</text>
</comment>
<feature type="signal peptide" evidence="8">
    <location>
        <begin position="1"/>
        <end position="17"/>
    </location>
</feature>
<keyword evidence="7" id="KW-0399">Innate immunity</keyword>
<keyword evidence="7" id="KW-0929">Antimicrobial</keyword>
<evidence type="ECO:0000256" key="8">
    <source>
        <dbReference type="SAM" id="SignalP"/>
    </source>
</evidence>
<accession>A0A9D3M1P4</accession>
<dbReference type="PANTHER" id="PTHR10504">
    <property type="entry name" value="BACTERICIDAL PERMEABILITY-INCREASING BPI PROTEIN-RELATED"/>
    <property type="match status" value="1"/>
</dbReference>
<comment type="subunit">
    <text evidence="7">Monomer. Homodimer; disulfide-linked.</text>
</comment>
<dbReference type="GO" id="GO:0045087">
    <property type="term" value="P:innate immune response"/>
    <property type="evidence" value="ECO:0007669"/>
    <property type="project" value="UniProtKB-UniRule"/>
</dbReference>
<evidence type="ECO:0000259" key="9">
    <source>
        <dbReference type="SMART" id="SM00328"/>
    </source>
</evidence>
<comment type="caution">
    <text evidence="11">The sequence shown here is derived from an EMBL/GenBank/DDBJ whole genome shotgun (WGS) entry which is preliminary data.</text>
</comment>
<dbReference type="Gene3D" id="3.15.20.10">
    <property type="entry name" value="Bactericidal permeability-increasing protein, domain 2"/>
    <property type="match status" value="1"/>
</dbReference>
<evidence type="ECO:0000256" key="2">
    <source>
        <dbReference type="ARBA" id="ARBA00007292"/>
    </source>
</evidence>
<feature type="domain" description="Lipid-binding serum glycoprotein N-terminal" evidence="9">
    <location>
        <begin position="26"/>
        <end position="247"/>
    </location>
</feature>